<evidence type="ECO:0000256" key="1">
    <source>
        <dbReference type="ARBA" id="ARBA00008764"/>
    </source>
</evidence>
<sequence length="369" mass="43221">KKELEKQVQQFVNSDPRLKKQYGDLLTRFEKKFKKSVQSYERNFFLTRFRYLAGTIPAIANSIYSVAYERAKPEDERNPMFSEKDVQRSVKRLKYRYMSYAPEIDKALLKRMLLKLKALPEDQRIKGLDFIFKEYASVDDFIEQAYAKTKLTDVKFASSLFEKSLEELNKMDDPFIRMAKALQPEIEKNRKQEERDKAELRELNKQWIELLMAFQNKPFYPDANGTIRFTYGKISGYTPRDAVWYKPFTTLTGVMEKETGEWPFIVPEKLKQLYQAKDFCQWQDETLKDVPVAFLNECDITGGNSGSPVFNAKGELIGIAFDGNWEALTGDWQFLDGIQRAINVDIRYVLFVTEKFAEAHHLLKELGIE</sequence>
<keyword evidence="9" id="KW-0175">Coiled coil</keyword>
<dbReference type="SUPFAM" id="SSF50494">
    <property type="entry name" value="Trypsin-like serine proteases"/>
    <property type="match status" value="1"/>
</dbReference>
<protein>
    <recommendedName>
        <fullName evidence="8">Serine protease</fullName>
        <ecNumber evidence="8">3.4.21.-</ecNumber>
    </recommendedName>
</protein>
<dbReference type="InterPro" id="IPR008256">
    <property type="entry name" value="Peptidase_S1B"/>
</dbReference>
<feature type="non-terminal residue" evidence="10">
    <location>
        <position position="1"/>
    </location>
</feature>
<comment type="similarity">
    <text evidence="1 8">Belongs to the peptidase S1B family.</text>
</comment>
<keyword evidence="3" id="KW-0031">Aminopeptidase</keyword>
<dbReference type="GO" id="GO:0008239">
    <property type="term" value="F:dipeptidyl-peptidase activity"/>
    <property type="evidence" value="ECO:0007669"/>
    <property type="project" value="InterPro"/>
</dbReference>
<feature type="coiled-coil region" evidence="9">
    <location>
        <begin position="183"/>
        <end position="210"/>
    </location>
</feature>
<dbReference type="Pfam" id="PF10459">
    <property type="entry name" value="Peptidase_S46"/>
    <property type="match status" value="1"/>
</dbReference>
<evidence type="ECO:0000256" key="4">
    <source>
        <dbReference type="ARBA" id="ARBA00022670"/>
    </source>
</evidence>
<comment type="similarity">
    <text evidence="2">Belongs to the peptidase S46 family.</text>
</comment>
<dbReference type="EMBL" id="DRTD01000397">
    <property type="protein sequence ID" value="HHE55202.1"/>
    <property type="molecule type" value="Genomic_DNA"/>
</dbReference>
<keyword evidence="4 8" id="KW-0645">Protease</keyword>
<dbReference type="PRINTS" id="PR00839">
    <property type="entry name" value="V8PROTEASE"/>
</dbReference>
<proteinExistence type="inferred from homology"/>
<dbReference type="EC" id="3.4.21.-" evidence="8"/>
<organism evidence="10">
    <name type="scientific">Caldithrix abyssi</name>
    <dbReference type="NCBI Taxonomy" id="187145"/>
    <lineage>
        <taxon>Bacteria</taxon>
        <taxon>Pseudomonadati</taxon>
        <taxon>Calditrichota</taxon>
        <taxon>Calditrichia</taxon>
        <taxon>Calditrichales</taxon>
        <taxon>Calditrichaceae</taxon>
        <taxon>Caldithrix</taxon>
    </lineage>
</organism>
<keyword evidence="5" id="KW-0732">Signal</keyword>
<evidence type="ECO:0000256" key="5">
    <source>
        <dbReference type="ARBA" id="ARBA00022729"/>
    </source>
</evidence>
<dbReference type="InterPro" id="IPR009003">
    <property type="entry name" value="Peptidase_S1_PA"/>
</dbReference>
<dbReference type="InterPro" id="IPR019500">
    <property type="entry name" value="Pep_S46"/>
</dbReference>
<dbReference type="PANTHER" id="PTHR38469:SF1">
    <property type="entry name" value="PERIPLASMIC PEPTIDASE SUBFAMILY S1B"/>
    <property type="match status" value="1"/>
</dbReference>
<evidence type="ECO:0000256" key="3">
    <source>
        <dbReference type="ARBA" id="ARBA00022438"/>
    </source>
</evidence>
<dbReference type="PANTHER" id="PTHR38469">
    <property type="entry name" value="PERIPLASMIC PEPTIDASE SUBFAMILY S1B"/>
    <property type="match status" value="1"/>
</dbReference>
<keyword evidence="7 8" id="KW-0720">Serine protease</keyword>
<dbReference type="GO" id="GO:0070009">
    <property type="term" value="F:serine-type aminopeptidase activity"/>
    <property type="evidence" value="ECO:0007669"/>
    <property type="project" value="InterPro"/>
</dbReference>
<evidence type="ECO:0000256" key="8">
    <source>
        <dbReference type="RuleBase" id="RU004296"/>
    </source>
</evidence>
<gene>
    <name evidence="10" type="ORF">ENL21_05425</name>
</gene>
<accession>A0A7V5H401</accession>
<reference evidence="10" key="1">
    <citation type="journal article" date="2020" name="mSystems">
        <title>Genome- and Community-Level Interaction Insights into Carbon Utilization and Element Cycling Functions of Hydrothermarchaeota in Hydrothermal Sediment.</title>
        <authorList>
            <person name="Zhou Z."/>
            <person name="Liu Y."/>
            <person name="Xu W."/>
            <person name="Pan J."/>
            <person name="Luo Z.H."/>
            <person name="Li M."/>
        </authorList>
    </citation>
    <scope>NUCLEOTIDE SEQUENCE [LARGE SCALE GENOMIC DNA]</scope>
    <source>
        <strain evidence="10">HyVt-76</strain>
    </source>
</reference>
<dbReference type="Gene3D" id="2.40.10.10">
    <property type="entry name" value="Trypsin-like serine proteases"/>
    <property type="match status" value="1"/>
</dbReference>
<evidence type="ECO:0000256" key="6">
    <source>
        <dbReference type="ARBA" id="ARBA00022801"/>
    </source>
</evidence>
<name>A0A7V5H401_CALAY</name>
<comment type="caution">
    <text evidence="10">The sequence shown here is derived from an EMBL/GenBank/DDBJ whole genome shotgun (WGS) entry which is preliminary data.</text>
</comment>
<keyword evidence="6 8" id="KW-0378">Hydrolase</keyword>
<dbReference type="InterPro" id="IPR043504">
    <property type="entry name" value="Peptidase_S1_PA_chymotrypsin"/>
</dbReference>
<evidence type="ECO:0000313" key="10">
    <source>
        <dbReference type="EMBL" id="HHE55202.1"/>
    </source>
</evidence>
<dbReference type="GO" id="GO:0006508">
    <property type="term" value="P:proteolysis"/>
    <property type="evidence" value="ECO:0007669"/>
    <property type="project" value="UniProtKB-KW"/>
</dbReference>
<evidence type="ECO:0000256" key="9">
    <source>
        <dbReference type="SAM" id="Coils"/>
    </source>
</evidence>
<evidence type="ECO:0000256" key="7">
    <source>
        <dbReference type="ARBA" id="ARBA00022825"/>
    </source>
</evidence>
<evidence type="ECO:0000256" key="2">
    <source>
        <dbReference type="ARBA" id="ARBA00010491"/>
    </source>
</evidence>
<dbReference type="Proteomes" id="UP000886111">
    <property type="component" value="Unassembled WGS sequence"/>
</dbReference>
<dbReference type="AlphaFoldDB" id="A0A7V5H401"/>